<dbReference type="EMBL" id="KI658118">
    <property type="protein sequence ID" value="ETN83701.1"/>
    <property type="molecule type" value="Genomic_DNA"/>
</dbReference>
<evidence type="ECO:0000313" key="1">
    <source>
        <dbReference type="EMBL" id="ETN83701.1"/>
    </source>
</evidence>
<dbReference type="Proteomes" id="UP000053676">
    <property type="component" value="Unassembled WGS sequence"/>
</dbReference>
<protein>
    <submittedName>
        <fullName evidence="1">Uncharacterized protein</fullName>
    </submittedName>
</protein>
<accession>W2TRE4</accession>
<proteinExistence type="predicted"/>
<sequence length="37" mass="4351">MYSTVKRCLQIVTMQKLLLSSYTDKHIPLQRGQIEDL</sequence>
<name>W2TRE4_NECAM</name>
<dbReference type="KEGG" id="nai:NECAME_19643"/>
<organism evidence="1 2">
    <name type="scientific">Necator americanus</name>
    <name type="common">Human hookworm</name>
    <dbReference type="NCBI Taxonomy" id="51031"/>
    <lineage>
        <taxon>Eukaryota</taxon>
        <taxon>Metazoa</taxon>
        <taxon>Ecdysozoa</taxon>
        <taxon>Nematoda</taxon>
        <taxon>Chromadorea</taxon>
        <taxon>Rhabditida</taxon>
        <taxon>Rhabditina</taxon>
        <taxon>Rhabditomorpha</taxon>
        <taxon>Strongyloidea</taxon>
        <taxon>Ancylostomatidae</taxon>
        <taxon>Bunostominae</taxon>
        <taxon>Necator</taxon>
    </lineage>
</organism>
<evidence type="ECO:0000313" key="2">
    <source>
        <dbReference type="Proteomes" id="UP000053676"/>
    </source>
</evidence>
<keyword evidence="2" id="KW-1185">Reference proteome</keyword>
<dbReference type="AlphaFoldDB" id="W2TRE4"/>
<reference evidence="2" key="1">
    <citation type="journal article" date="2014" name="Nat. Genet.">
        <title>Genome of the human hookworm Necator americanus.</title>
        <authorList>
            <person name="Tang Y.T."/>
            <person name="Gao X."/>
            <person name="Rosa B.A."/>
            <person name="Abubucker S."/>
            <person name="Hallsworth-Pepin K."/>
            <person name="Martin J."/>
            <person name="Tyagi R."/>
            <person name="Heizer E."/>
            <person name="Zhang X."/>
            <person name="Bhonagiri-Palsikar V."/>
            <person name="Minx P."/>
            <person name="Warren W.C."/>
            <person name="Wang Q."/>
            <person name="Zhan B."/>
            <person name="Hotez P.J."/>
            <person name="Sternberg P.W."/>
            <person name="Dougall A."/>
            <person name="Gaze S.T."/>
            <person name="Mulvenna J."/>
            <person name="Sotillo J."/>
            <person name="Ranganathan S."/>
            <person name="Rabelo E.M."/>
            <person name="Wilson R.K."/>
            <person name="Felgner P.L."/>
            <person name="Bethony J."/>
            <person name="Hawdon J.M."/>
            <person name="Gasser R.B."/>
            <person name="Loukas A."/>
            <person name="Mitreva M."/>
        </authorList>
    </citation>
    <scope>NUCLEOTIDE SEQUENCE [LARGE SCALE GENOMIC DNA]</scope>
</reference>
<gene>
    <name evidence="1" type="ORF">NECAME_19643</name>
</gene>